<feature type="chain" id="PRO_5045089714" evidence="2">
    <location>
        <begin position="20"/>
        <end position="294"/>
    </location>
</feature>
<dbReference type="InterPro" id="IPR049492">
    <property type="entry name" value="BD-FAE-like_dom"/>
</dbReference>
<dbReference type="Pfam" id="PF20434">
    <property type="entry name" value="BD-FAE"/>
    <property type="match status" value="1"/>
</dbReference>
<keyword evidence="1 4" id="KW-0378">Hydrolase</keyword>
<proteinExistence type="predicted"/>
<comment type="caution">
    <text evidence="4">The sequence shown here is derived from an EMBL/GenBank/DDBJ whole genome shotgun (WGS) entry which is preliminary data.</text>
</comment>
<keyword evidence="5" id="KW-1185">Reference proteome</keyword>
<keyword evidence="2" id="KW-0732">Signal</keyword>
<sequence length="294" mass="32839">MKIKIIFCLLLLNSSLIRAQETIQLPFEKPNNIKWENKEKEYYSPIWKAQVVTNVSAPSLLVYRPTLSNNNGTAVIIAPGGGFYGLSIKNEGTAVAEWLVKKGVTVFVLKYRLVPTAEDGAAESSKIAESNHSKYLEEANKIIPYSIKDGTSAVAYVRKHSDDFGINKNKIGFMGFSAGGTVALSVALNRTEESKIDFLVPVYTAASYFFPMQKPAKDAPPIFLVCASDDGFGLADDSIELYKLWHQLGIDAELHMFARGYHGFGMTKSGQPKDKWIERFYEWALNENYIQSRK</sequence>
<evidence type="ECO:0000256" key="1">
    <source>
        <dbReference type="ARBA" id="ARBA00022801"/>
    </source>
</evidence>
<evidence type="ECO:0000313" key="5">
    <source>
        <dbReference type="Proteomes" id="UP000812031"/>
    </source>
</evidence>
<protein>
    <submittedName>
        <fullName evidence="4">Alpha/beta hydrolase</fullName>
    </submittedName>
</protein>
<dbReference type="GO" id="GO:0016787">
    <property type="term" value="F:hydrolase activity"/>
    <property type="evidence" value="ECO:0007669"/>
    <property type="project" value="UniProtKB-KW"/>
</dbReference>
<dbReference type="InterPro" id="IPR050300">
    <property type="entry name" value="GDXG_lipolytic_enzyme"/>
</dbReference>
<reference evidence="4 5" key="1">
    <citation type="submission" date="2021-07" db="EMBL/GenBank/DDBJ databases">
        <title>Flavobacterium sp. nov. isolated from sediment on the Taihu Lake.</title>
        <authorList>
            <person name="Qu J.-H."/>
        </authorList>
    </citation>
    <scope>NUCLEOTIDE SEQUENCE [LARGE SCALE GENOMIC DNA]</scope>
    <source>
        <strain evidence="4 5">NAS39</strain>
    </source>
</reference>
<evidence type="ECO:0000256" key="2">
    <source>
        <dbReference type="SAM" id="SignalP"/>
    </source>
</evidence>
<dbReference type="RefSeq" id="WP_219317085.1">
    <property type="nucleotide sequence ID" value="NZ_JAHWYN010000006.1"/>
</dbReference>
<feature type="signal peptide" evidence="2">
    <location>
        <begin position="1"/>
        <end position="19"/>
    </location>
</feature>
<gene>
    <name evidence="4" type="ORF">KZH69_08910</name>
</gene>
<dbReference type="EMBL" id="JAHWYN010000006">
    <property type="protein sequence ID" value="MBW4360602.1"/>
    <property type="molecule type" value="Genomic_DNA"/>
</dbReference>
<name>A0ABS6XVA1_9FLAO</name>
<dbReference type="Proteomes" id="UP000812031">
    <property type="component" value="Unassembled WGS sequence"/>
</dbReference>
<organism evidence="4 5">
    <name type="scientific">Flavobacterium taihuense</name>
    <dbReference type="NCBI Taxonomy" id="2857508"/>
    <lineage>
        <taxon>Bacteria</taxon>
        <taxon>Pseudomonadati</taxon>
        <taxon>Bacteroidota</taxon>
        <taxon>Flavobacteriia</taxon>
        <taxon>Flavobacteriales</taxon>
        <taxon>Flavobacteriaceae</taxon>
        <taxon>Flavobacterium</taxon>
    </lineage>
</organism>
<accession>A0ABS6XVA1</accession>
<dbReference type="PANTHER" id="PTHR48081">
    <property type="entry name" value="AB HYDROLASE SUPERFAMILY PROTEIN C4A8.06C"/>
    <property type="match status" value="1"/>
</dbReference>
<evidence type="ECO:0000313" key="4">
    <source>
        <dbReference type="EMBL" id="MBW4360602.1"/>
    </source>
</evidence>
<dbReference type="PANTHER" id="PTHR48081:SF6">
    <property type="entry name" value="PEPTIDASE S9 PROLYL OLIGOPEPTIDASE CATALYTIC DOMAIN-CONTAINING PROTEIN"/>
    <property type="match status" value="1"/>
</dbReference>
<feature type="domain" description="BD-FAE-like" evidence="3">
    <location>
        <begin position="138"/>
        <end position="193"/>
    </location>
</feature>
<evidence type="ECO:0000259" key="3">
    <source>
        <dbReference type="Pfam" id="PF20434"/>
    </source>
</evidence>